<evidence type="ECO:0000313" key="2">
    <source>
        <dbReference type="Proteomes" id="UP000198765"/>
    </source>
</evidence>
<dbReference type="Proteomes" id="UP000198765">
    <property type="component" value="Chromosome I"/>
</dbReference>
<keyword evidence="2" id="KW-1185">Reference proteome</keyword>
<accession>A0A1A8Z1R9</accession>
<dbReference type="AlphaFoldDB" id="A0A1A8Z1R9"/>
<dbReference type="PATRIC" id="fig|299146.4.peg.210"/>
<gene>
    <name evidence="1" type="ORF">GA0070621_0211</name>
</gene>
<evidence type="ECO:0008006" key="3">
    <source>
        <dbReference type="Google" id="ProtNLM"/>
    </source>
</evidence>
<dbReference type="SUPFAM" id="SSF48452">
    <property type="entry name" value="TPR-like"/>
    <property type="match status" value="1"/>
</dbReference>
<sequence>MTRAEDRELLKAAYQAWDAEDWAVAGESLERLARRLPDHRRAGVWWYDAALAHKFLRNWAKAYELGREAAARAKRGTEDPAFWNLGIAATIMEDWATARDAWQGYGLTIPAGDGEIVADFGPTPIRLTTGQGGGEVVWAQRLCPTRARVLNVPTPESGRRYGEIVVHDGAPNGEREVDGRTYPVFDELLLFRASELPTTIVEVAADTPEDVRALAVLFDEQGYAAEPASGVRVLCACCSEGNVTQDRDHQIAGGQQVYLAAPADRISALMDGWCAAAPERRSWAGPVRG</sequence>
<dbReference type="InterPro" id="IPR011990">
    <property type="entry name" value="TPR-like_helical_dom_sf"/>
</dbReference>
<organism evidence="1 2">
    <name type="scientific">Micromonospora narathiwatensis</name>
    <dbReference type="NCBI Taxonomy" id="299146"/>
    <lineage>
        <taxon>Bacteria</taxon>
        <taxon>Bacillati</taxon>
        <taxon>Actinomycetota</taxon>
        <taxon>Actinomycetes</taxon>
        <taxon>Micromonosporales</taxon>
        <taxon>Micromonosporaceae</taxon>
        <taxon>Micromonospora</taxon>
    </lineage>
</organism>
<dbReference type="RefSeq" id="WP_091190609.1">
    <property type="nucleotide sequence ID" value="NZ_LT594324.1"/>
</dbReference>
<reference evidence="1 2" key="1">
    <citation type="submission" date="2016-06" db="EMBL/GenBank/DDBJ databases">
        <authorList>
            <person name="Kjaerup R.B."/>
            <person name="Dalgaard T.S."/>
            <person name="Juul-Madsen H.R."/>
        </authorList>
    </citation>
    <scope>NUCLEOTIDE SEQUENCE [LARGE SCALE GENOMIC DNA]</scope>
    <source>
        <strain evidence="1 2">DSM 45248</strain>
    </source>
</reference>
<dbReference type="EMBL" id="LT594324">
    <property type="protein sequence ID" value="SBT37774.1"/>
    <property type="molecule type" value="Genomic_DNA"/>
</dbReference>
<protein>
    <recommendedName>
        <fullName evidence="3">Tetratricopeptide repeat-containing protein</fullName>
    </recommendedName>
</protein>
<proteinExistence type="predicted"/>
<dbReference type="OrthoDB" id="5982980at2"/>
<evidence type="ECO:0000313" key="1">
    <source>
        <dbReference type="EMBL" id="SBT37774.1"/>
    </source>
</evidence>
<name>A0A1A8Z1R9_9ACTN</name>
<dbReference type="Gene3D" id="1.25.40.10">
    <property type="entry name" value="Tetratricopeptide repeat domain"/>
    <property type="match status" value="1"/>
</dbReference>